<feature type="transmembrane region" description="Helical" evidence="7">
    <location>
        <begin position="145"/>
        <end position="168"/>
    </location>
</feature>
<dbReference type="PANTHER" id="PTHR30250:SF11">
    <property type="entry name" value="O-ANTIGEN TRANSPORTER-RELATED"/>
    <property type="match status" value="1"/>
</dbReference>
<evidence type="ECO:0000256" key="4">
    <source>
        <dbReference type="ARBA" id="ARBA00022989"/>
    </source>
</evidence>
<keyword evidence="9" id="KW-1185">Reference proteome</keyword>
<dbReference type="AlphaFoldDB" id="A0A4U6QM38"/>
<dbReference type="EMBL" id="SZZH01000001">
    <property type="protein sequence ID" value="TKV61697.1"/>
    <property type="molecule type" value="Genomic_DNA"/>
</dbReference>
<reference evidence="8 9" key="1">
    <citation type="submission" date="2019-05" db="EMBL/GenBank/DDBJ databases">
        <title>Nakamurella sp. N5BH11, whole genome shotgun sequence.</title>
        <authorList>
            <person name="Tuo L."/>
        </authorList>
    </citation>
    <scope>NUCLEOTIDE SEQUENCE [LARGE SCALE GENOMIC DNA]</scope>
    <source>
        <strain evidence="8 9">N5BH11</strain>
    </source>
</reference>
<feature type="compositionally biased region" description="Acidic residues" evidence="6">
    <location>
        <begin position="34"/>
        <end position="43"/>
    </location>
</feature>
<evidence type="ECO:0000256" key="3">
    <source>
        <dbReference type="ARBA" id="ARBA00022692"/>
    </source>
</evidence>
<name>A0A4U6QM38_9ACTN</name>
<evidence type="ECO:0000256" key="5">
    <source>
        <dbReference type="ARBA" id="ARBA00023136"/>
    </source>
</evidence>
<keyword evidence="4 7" id="KW-1133">Transmembrane helix</keyword>
<evidence type="ECO:0000256" key="2">
    <source>
        <dbReference type="ARBA" id="ARBA00022475"/>
    </source>
</evidence>
<feature type="region of interest" description="Disordered" evidence="6">
    <location>
        <begin position="1"/>
        <end position="64"/>
    </location>
</feature>
<dbReference type="Proteomes" id="UP000306985">
    <property type="component" value="Unassembled WGS sequence"/>
</dbReference>
<proteinExistence type="predicted"/>
<dbReference type="InterPro" id="IPR002797">
    <property type="entry name" value="Polysacc_synth"/>
</dbReference>
<feature type="transmembrane region" description="Helical" evidence="7">
    <location>
        <begin position="174"/>
        <end position="195"/>
    </location>
</feature>
<feature type="compositionally biased region" description="Basic and acidic residues" evidence="6">
    <location>
        <begin position="12"/>
        <end position="21"/>
    </location>
</feature>
<feature type="transmembrane region" description="Helical" evidence="7">
    <location>
        <begin position="72"/>
        <end position="94"/>
    </location>
</feature>
<feature type="transmembrane region" description="Helical" evidence="7">
    <location>
        <begin position="385"/>
        <end position="409"/>
    </location>
</feature>
<dbReference type="CDD" id="cd13128">
    <property type="entry name" value="MATE_Wzx_like"/>
    <property type="match status" value="1"/>
</dbReference>
<dbReference type="Pfam" id="PF01943">
    <property type="entry name" value="Polysacc_synt"/>
    <property type="match status" value="1"/>
</dbReference>
<keyword evidence="3 7" id="KW-0812">Transmembrane</keyword>
<dbReference type="PANTHER" id="PTHR30250">
    <property type="entry name" value="PST FAMILY PREDICTED COLANIC ACID TRANSPORTER"/>
    <property type="match status" value="1"/>
</dbReference>
<evidence type="ECO:0000313" key="9">
    <source>
        <dbReference type="Proteomes" id="UP000306985"/>
    </source>
</evidence>
<feature type="transmembrane region" description="Helical" evidence="7">
    <location>
        <begin position="106"/>
        <end position="133"/>
    </location>
</feature>
<comment type="subcellular location">
    <subcellularLocation>
        <location evidence="1">Cell membrane</location>
        <topology evidence="1">Multi-pass membrane protein</topology>
    </subcellularLocation>
</comment>
<keyword evidence="5 7" id="KW-0472">Membrane</keyword>
<keyword evidence="2" id="KW-1003">Cell membrane</keyword>
<evidence type="ECO:0000256" key="1">
    <source>
        <dbReference type="ARBA" id="ARBA00004651"/>
    </source>
</evidence>
<organism evidence="8 9">
    <name type="scientific">Nakamurella flava</name>
    <dbReference type="NCBI Taxonomy" id="2576308"/>
    <lineage>
        <taxon>Bacteria</taxon>
        <taxon>Bacillati</taxon>
        <taxon>Actinomycetota</taxon>
        <taxon>Actinomycetes</taxon>
        <taxon>Nakamurellales</taxon>
        <taxon>Nakamurellaceae</taxon>
        <taxon>Nakamurella</taxon>
    </lineage>
</organism>
<feature type="transmembrane region" description="Helical" evidence="7">
    <location>
        <begin position="276"/>
        <end position="294"/>
    </location>
</feature>
<dbReference type="OrthoDB" id="3320002at2"/>
<feature type="transmembrane region" description="Helical" evidence="7">
    <location>
        <begin position="238"/>
        <end position="255"/>
    </location>
</feature>
<feature type="transmembrane region" description="Helical" evidence="7">
    <location>
        <begin position="216"/>
        <end position="232"/>
    </location>
</feature>
<feature type="transmembrane region" description="Helical" evidence="7">
    <location>
        <begin position="445"/>
        <end position="464"/>
    </location>
</feature>
<protein>
    <submittedName>
        <fullName evidence="8">Flippase</fullName>
    </submittedName>
</protein>
<evidence type="ECO:0000313" key="8">
    <source>
        <dbReference type="EMBL" id="TKV61697.1"/>
    </source>
</evidence>
<feature type="transmembrane region" description="Helical" evidence="7">
    <location>
        <begin position="421"/>
        <end position="439"/>
    </location>
</feature>
<sequence>MRDAPGTGRPSGDGERSDAHSRPAAAMEPAEIEREIEELEQTDLDQGPVSGSTSPAHLGPVRKDRSGDVAGNMLATLIGNFFPPLAMLVTAPVLAHALGVTGRGEVAAATAPLLLVLTAATFGIPQAVTYVIARSPASTARVTRMGLILIVVAGLAATGAVILAADWLSGQQNSVSRLIVIASLAVVPSLAVAVLRGAASGLHRWRVVTRERFLSAVSRVVLLVPLALTGLLNPLTATLVISVGPLIGALAYVRALRVSPEDMHDDEDVRTDARTILSYGMRVWVGAISGILLSRLDQTLMTPLAGSYELGLYVVAATIADIPLIINAAVRDVTFSADAAHATDRRLAQSARISSTACLVLAVAILVPIAWWLPLLFGPEFSPAVPVAIILVIATVQGAPGSIAGAGLAARGRPGLRSTSLVVACIINIGLLVVMVPSLGAMGAAWATLIGSFIAANSNIFFLWKIFGVSPWQFYGFRRDDFHTTVRFARRMLKGVRR</sequence>
<dbReference type="GO" id="GO:0005886">
    <property type="term" value="C:plasma membrane"/>
    <property type="evidence" value="ECO:0007669"/>
    <property type="project" value="UniProtKB-SubCell"/>
</dbReference>
<evidence type="ECO:0000256" key="7">
    <source>
        <dbReference type="SAM" id="Phobius"/>
    </source>
</evidence>
<feature type="transmembrane region" description="Helical" evidence="7">
    <location>
        <begin position="310"/>
        <end position="330"/>
    </location>
</feature>
<feature type="transmembrane region" description="Helical" evidence="7">
    <location>
        <begin position="351"/>
        <end position="373"/>
    </location>
</feature>
<comment type="caution">
    <text evidence="8">The sequence shown here is derived from an EMBL/GenBank/DDBJ whole genome shotgun (WGS) entry which is preliminary data.</text>
</comment>
<evidence type="ECO:0000256" key="6">
    <source>
        <dbReference type="SAM" id="MobiDB-lite"/>
    </source>
</evidence>
<accession>A0A4U6QM38</accession>
<gene>
    <name evidence="8" type="ORF">FDO65_09145</name>
</gene>
<dbReference type="InterPro" id="IPR050833">
    <property type="entry name" value="Poly_Biosynth_Transport"/>
</dbReference>